<evidence type="ECO:0000256" key="3">
    <source>
        <dbReference type="ARBA" id="ARBA00022695"/>
    </source>
</evidence>
<feature type="domain" description="Reverse transcriptase" evidence="4">
    <location>
        <begin position="247"/>
        <end position="475"/>
    </location>
</feature>
<dbReference type="InterPro" id="IPR000477">
    <property type="entry name" value="RT_dom"/>
</dbReference>
<dbReference type="SUPFAM" id="SSF56672">
    <property type="entry name" value="DNA/RNA polymerases"/>
    <property type="match status" value="1"/>
</dbReference>
<keyword evidence="3" id="KW-0548">Nucleotidyltransferase</keyword>
<keyword evidence="1 5" id="KW-0696">RNA-directed RNA polymerase</keyword>
<dbReference type="InterPro" id="IPR043502">
    <property type="entry name" value="DNA/RNA_pol_sf"/>
</dbReference>
<accession>A0A4D6PCH6</accession>
<name>A0A4D6PCH6_9VIRU</name>
<evidence type="ECO:0000259" key="4">
    <source>
        <dbReference type="PROSITE" id="PS50878"/>
    </source>
</evidence>
<protein>
    <submittedName>
        <fullName evidence="5">RNA-dependent RNA polymerase</fullName>
    </submittedName>
</protein>
<dbReference type="InterPro" id="IPR008686">
    <property type="entry name" value="RNA_pol_mitovir"/>
</dbReference>
<dbReference type="GO" id="GO:0003968">
    <property type="term" value="F:RNA-directed RNA polymerase activity"/>
    <property type="evidence" value="ECO:0007669"/>
    <property type="project" value="UniProtKB-KW"/>
</dbReference>
<evidence type="ECO:0000256" key="2">
    <source>
        <dbReference type="ARBA" id="ARBA00022679"/>
    </source>
</evidence>
<sequence length="708" mass="80276">MIHGLPWYLTVSNLLPKYSYLPLKQTTIMDNKITNLYLPLLLSWIKKVYYPDVDVSQSDLNRFDSTIQKWIKGSGLAWTVSRLKQSRNLLTKHICEDPDFHNPGIAVGKSNLPRVLPGSLRAQISRGDPRAISFGITLLSVGKMSLGGTEPDTSTITDKWSGQIPKELQDAIPDYCKAIGQLNTDFEDFHWTLKKGPGGDTAIHSAMEEFRILPSKLIDAQITLAGGKFRDCTEWLTSNMTRETLDKITQLCGAKPKSILRRIATIPDKEMKTRVIANLDYWSQTALKPLHNSLMSILKRLPADMTYKQDKAAAHLPKEGPYFSYDLSAATDRFPIEFQYQVLSRLIGKEKADAWKHIMVDYPFRYKGRDYKYATGQPMGAYSSWALFALCHHIVVYASAKSVGKHRFIGYALLGDDIVIADREVAEKYLAIMTELGVQISPTKSHVSAHSFEFAKQWYHKGKQVSPFPLAGLQEVGSKYHLLFAFLEDLHHKGITPYEDPFSRKYLFRLFHIMGIKGTRLMNNLRRKLLRLSYVPSPHDDKPTVAHKARSLAKLCGIPLSCNYSVDAYCDAIGDMGMRAVSNSLAKEVDRAMDETMKWSMKVEDLIMEHDLPLCSDEMFAQLPLFRALDKIVKDSTRDVKKIMRSDMPLSRHLATPNIDIWGYCRKLTITPYSASEALAPVRTKEIQAIGFVSFVDRLVEIWGRSHL</sequence>
<gene>
    <name evidence="5" type="primary">RdRp</name>
</gene>
<dbReference type="EMBL" id="MK682525">
    <property type="protein sequence ID" value="QCF24457.1"/>
    <property type="molecule type" value="Genomic_RNA"/>
</dbReference>
<proteinExistence type="predicted"/>
<keyword evidence="2" id="KW-0808">Transferase</keyword>
<evidence type="ECO:0000256" key="1">
    <source>
        <dbReference type="ARBA" id="ARBA00022484"/>
    </source>
</evidence>
<dbReference type="PROSITE" id="PS50878">
    <property type="entry name" value="RT_POL"/>
    <property type="match status" value="1"/>
</dbReference>
<reference evidence="5" key="1">
    <citation type="journal article" date="2019" name="Viruses">
        <title>Mitovirus and Mitochondrial Coding Sequences from Basal Fungus Entomophthora muscae.</title>
        <authorList>
            <person name="Nibert M."/>
            <person name="Debat H."/>
            <person name="Manny A."/>
            <person name="Grigoriev I."/>
            <person name="De Fine Licht H."/>
        </authorList>
    </citation>
    <scope>NUCLEOTIDE SEQUENCE</scope>
    <source>
        <strain evidence="5">EnmuMV6-KVL-14-118</strain>
    </source>
</reference>
<dbReference type="Pfam" id="PF05919">
    <property type="entry name" value="Mitovir_RNA_pol"/>
    <property type="match status" value="1"/>
</dbReference>
<evidence type="ECO:0000313" key="5">
    <source>
        <dbReference type="EMBL" id="QCF24457.1"/>
    </source>
</evidence>
<organism evidence="5">
    <name type="scientific">Entomophthora muscae mitovirus 6</name>
    <dbReference type="NCBI Taxonomy" id="2557979"/>
    <lineage>
        <taxon>Viruses</taxon>
        <taxon>Riboviria</taxon>
        <taxon>Orthornavirae</taxon>
        <taxon>Lenarviricota</taxon>
        <taxon>Howeltoviricetes</taxon>
        <taxon>Cryppavirales</taxon>
        <taxon>Mitoviridae</taxon>
        <taxon>Unuamitovirus</taxon>
        <taxon>Unuamitovirus enmu6</taxon>
    </lineage>
</organism>
<dbReference type="PANTHER" id="PTHR34456">
    <property type="entry name" value="MITOVIRUS RNA-DEPENDENT RNA POLYMERASE"/>
    <property type="match status" value="1"/>
</dbReference>
<dbReference type="PANTHER" id="PTHR34456:SF9">
    <property type="entry name" value="MITOVIRUS RNA-DEPENDENT RNA POLYMERASE"/>
    <property type="match status" value="1"/>
</dbReference>